<accession>A0ABU0ILM4</accession>
<evidence type="ECO:0000256" key="1">
    <source>
        <dbReference type="ARBA" id="ARBA00010716"/>
    </source>
</evidence>
<feature type="domain" description="Amidohydrolase-related" evidence="5">
    <location>
        <begin position="119"/>
        <end position="447"/>
    </location>
</feature>
<evidence type="ECO:0000313" key="6">
    <source>
        <dbReference type="EMBL" id="MDQ0462921.1"/>
    </source>
</evidence>
<organism evidence="6 7">
    <name type="scientific">Caulobacter ginsengisoli</name>
    <dbReference type="NCBI Taxonomy" id="400775"/>
    <lineage>
        <taxon>Bacteria</taxon>
        <taxon>Pseudomonadati</taxon>
        <taxon>Pseudomonadota</taxon>
        <taxon>Alphaproteobacteria</taxon>
        <taxon>Caulobacterales</taxon>
        <taxon>Caulobacteraceae</taxon>
        <taxon>Caulobacter</taxon>
    </lineage>
</organism>
<dbReference type="CDD" id="cd01309">
    <property type="entry name" value="Met_dep_hydrolase_C"/>
    <property type="match status" value="1"/>
</dbReference>
<dbReference type="EMBL" id="JAUSVS010000001">
    <property type="protein sequence ID" value="MDQ0462921.1"/>
    <property type="molecule type" value="Genomic_DNA"/>
</dbReference>
<comment type="caution">
    <text evidence="6">The sequence shown here is derived from an EMBL/GenBank/DDBJ whole genome shotgun (WGS) entry which is preliminary data.</text>
</comment>
<evidence type="ECO:0000256" key="4">
    <source>
        <dbReference type="SAM" id="SignalP"/>
    </source>
</evidence>
<feature type="compositionally biased region" description="Low complexity" evidence="3">
    <location>
        <begin position="25"/>
        <end position="37"/>
    </location>
</feature>
<protein>
    <submittedName>
        <fullName evidence="6">Imidazolonepropionase-like amidohydrolase</fullName>
    </submittedName>
</protein>
<keyword evidence="4" id="KW-0732">Signal</keyword>
<dbReference type="Gene3D" id="3.20.20.140">
    <property type="entry name" value="Metal-dependent hydrolases"/>
    <property type="match status" value="1"/>
</dbReference>
<keyword evidence="2" id="KW-0378">Hydrolase</keyword>
<dbReference type="InterPro" id="IPR006680">
    <property type="entry name" value="Amidohydro-rel"/>
</dbReference>
<evidence type="ECO:0000256" key="2">
    <source>
        <dbReference type="ARBA" id="ARBA00022801"/>
    </source>
</evidence>
<dbReference type="InterPro" id="IPR032466">
    <property type="entry name" value="Metal_Hydrolase"/>
</dbReference>
<dbReference type="Proteomes" id="UP001228905">
    <property type="component" value="Unassembled WGS sequence"/>
</dbReference>
<evidence type="ECO:0000256" key="3">
    <source>
        <dbReference type="SAM" id="MobiDB-lite"/>
    </source>
</evidence>
<reference evidence="6 7" key="1">
    <citation type="submission" date="2023-07" db="EMBL/GenBank/DDBJ databases">
        <title>Genomic Encyclopedia of Type Strains, Phase IV (KMG-IV): sequencing the most valuable type-strain genomes for metagenomic binning, comparative biology and taxonomic classification.</title>
        <authorList>
            <person name="Goeker M."/>
        </authorList>
    </citation>
    <scope>NUCLEOTIDE SEQUENCE [LARGE SCALE GENOMIC DNA]</scope>
    <source>
        <strain evidence="6 7">DSM 18695</strain>
    </source>
</reference>
<keyword evidence="7" id="KW-1185">Reference proteome</keyword>
<gene>
    <name evidence="6" type="ORF">QO010_000669</name>
</gene>
<evidence type="ECO:0000259" key="5">
    <source>
        <dbReference type="Pfam" id="PF01979"/>
    </source>
</evidence>
<sequence length="487" mass="51833">MKSRLWAALAAGVTASLLIGCATTPTTTKTADSTPSKPADNKPLPTGLDPDTASGFPSTYKPLPSRPTAIVGGTVLTGDGKQIDNGVVVLVDGKVAAVGGPDTPLPAGVQIIDAKGRWVTPGVIDAHSHLGVYPSPSVSSRSDGNELTDPTTPYVWAENSVWPADPGFDRARAGGVTTLQILPGSGNLIGGRSVTLRNVPSITMQGMKFPGAPYGVKMACGENPKRVYGSRGRGPSTAMGNVYGYKKAWIDAADYRRKWDDYRAKVAKGDKADAPKRDLGLDTLADVLRGKILIQNHCYRADEMATMIDISKEFGFHISMFHHASEAYKIGDLLKENDICIATWADWAGFKMESYDGIEANAALTWKSGACVVIHSDDPIITQHLNQEAGIAMAAGRRIGLDIKDADAIAWITLNPAKAMGIADQTGSLTVGKRADVVIWSADPFSIYAVADQVYIDGGLAFDRKDKRFQPKSDFELGQPSEGAFIP</sequence>
<feature type="region of interest" description="Disordered" evidence="3">
    <location>
        <begin position="25"/>
        <end position="65"/>
    </location>
</feature>
<dbReference type="Pfam" id="PF01979">
    <property type="entry name" value="Amidohydro_1"/>
    <property type="match status" value="1"/>
</dbReference>
<dbReference type="InterPro" id="IPR011059">
    <property type="entry name" value="Metal-dep_hydrolase_composite"/>
</dbReference>
<dbReference type="SUPFAM" id="SSF51338">
    <property type="entry name" value="Composite domain of metallo-dependent hydrolases"/>
    <property type="match status" value="1"/>
</dbReference>
<dbReference type="PANTHER" id="PTHR11113">
    <property type="entry name" value="N-ACETYLGLUCOSAMINE-6-PHOSPHATE DEACETYLASE"/>
    <property type="match status" value="1"/>
</dbReference>
<comment type="similarity">
    <text evidence="1">Belongs to the metallo-dependent hydrolases superfamily. NagA family.</text>
</comment>
<name>A0ABU0ILM4_9CAUL</name>
<dbReference type="PANTHER" id="PTHR11113:SF14">
    <property type="entry name" value="N-ACETYLGLUCOSAMINE-6-PHOSPHATE DEACETYLASE"/>
    <property type="match status" value="1"/>
</dbReference>
<dbReference type="RefSeq" id="WP_307345945.1">
    <property type="nucleotide sequence ID" value="NZ_JAUSVS010000001.1"/>
</dbReference>
<dbReference type="SUPFAM" id="SSF51556">
    <property type="entry name" value="Metallo-dependent hydrolases"/>
    <property type="match status" value="1"/>
</dbReference>
<evidence type="ECO:0000313" key="7">
    <source>
        <dbReference type="Proteomes" id="UP001228905"/>
    </source>
</evidence>
<dbReference type="PROSITE" id="PS51257">
    <property type="entry name" value="PROKAR_LIPOPROTEIN"/>
    <property type="match status" value="1"/>
</dbReference>
<feature type="signal peptide" evidence="4">
    <location>
        <begin position="1"/>
        <end position="22"/>
    </location>
</feature>
<feature type="chain" id="PRO_5046942880" evidence="4">
    <location>
        <begin position="23"/>
        <end position="487"/>
    </location>
</feature>
<proteinExistence type="inferred from homology"/>